<evidence type="ECO:0000313" key="2">
    <source>
        <dbReference type="Proteomes" id="UP000198251"/>
    </source>
</evidence>
<keyword evidence="2" id="KW-1185">Reference proteome</keyword>
<gene>
    <name evidence="1" type="ORF">GA0070610_1853</name>
</gene>
<organism evidence="1 2">
    <name type="scientific">Micromonospora echinofusca</name>
    <dbReference type="NCBI Taxonomy" id="47858"/>
    <lineage>
        <taxon>Bacteria</taxon>
        <taxon>Bacillati</taxon>
        <taxon>Actinomycetota</taxon>
        <taxon>Actinomycetes</taxon>
        <taxon>Micromonosporales</taxon>
        <taxon>Micromonosporaceae</taxon>
        <taxon>Micromonospora</taxon>
    </lineage>
</organism>
<dbReference type="GeneID" id="95801686"/>
<name>A0A1C5G7D5_MICEH</name>
<dbReference type="EMBL" id="LT607733">
    <property type="protein sequence ID" value="SCG15617.1"/>
    <property type="molecule type" value="Genomic_DNA"/>
</dbReference>
<reference evidence="1 2" key="1">
    <citation type="submission" date="2016-06" db="EMBL/GenBank/DDBJ databases">
        <authorList>
            <person name="Kjaerup R.B."/>
            <person name="Dalgaard T.S."/>
            <person name="Juul-Madsen H.R."/>
        </authorList>
    </citation>
    <scope>NUCLEOTIDE SEQUENCE [LARGE SCALE GENOMIC DNA]</scope>
    <source>
        <strain evidence="1 2">DSM 43913</strain>
    </source>
</reference>
<protein>
    <submittedName>
        <fullName evidence="1">Uncharacterized protein</fullName>
    </submittedName>
</protein>
<sequence>MTAPADPTMLLPTLPADQRTRQVLHLLDTARRRMAQALTVLHLCEHAPTWPTTRINDTAAAIELRAATVALIKYARRHRCDACNPGRMRHTLRLAALLLDLWQSSKHHAQRPELHSVTLAHRAERLFGDTAGWVTTGDHRRLLGQTD</sequence>
<evidence type="ECO:0000313" key="1">
    <source>
        <dbReference type="EMBL" id="SCG15617.1"/>
    </source>
</evidence>
<proteinExistence type="predicted"/>
<dbReference type="AlphaFoldDB" id="A0A1C5G7D5"/>
<dbReference type="Proteomes" id="UP000198251">
    <property type="component" value="Chromosome I"/>
</dbReference>
<dbReference type="RefSeq" id="WP_157747099.1">
    <property type="nucleotide sequence ID" value="NZ_LT607733.1"/>
</dbReference>
<accession>A0A1C5G7D5</accession>